<keyword evidence="2" id="KW-0732">Signal</keyword>
<sequence length="324" mass="35582">MPQSRRLLLLLASLLTLTAPVFAGRLAIVIDDFGYRPHNENQVLAMPSAVAVAVLPNAPHAREMATKAHSGGHEVLIHLPMAPLSKQPLEKDTLRPEMSSSEIERIIREAVDKVPYAVGLNNHMGSAMTSSLFGMQKVMQALVHYDLWFLDSMTIGNSQSMRAASGTGVKVIKRKVFLDDTQNDADIRRQFNRAVDLARRNGSAIAIGHPHPSTVRVLQQMLYNLPPDITLVRPGSLLNEPQIDTSRPDQTPPKSATAGSTPRKPFRGVKMCKAKKPPEPVYADRVFSVLSDSVGQSALVVWFRQQWQGWGNAGASQTTRTGKE</sequence>
<dbReference type="SUPFAM" id="SSF88713">
    <property type="entry name" value="Glycoside hydrolase/deacetylase"/>
    <property type="match status" value="1"/>
</dbReference>
<feature type="region of interest" description="Disordered" evidence="1">
    <location>
        <begin position="238"/>
        <end position="267"/>
    </location>
</feature>
<feature type="signal peptide" evidence="2">
    <location>
        <begin position="1"/>
        <end position="23"/>
    </location>
</feature>
<reference evidence="3 4" key="1">
    <citation type="submission" date="2019-11" db="EMBL/GenBank/DDBJ databases">
        <title>Escherichia alba sp. nov. isolated from the gut of plastic-eating superworms Zophobas atratus.</title>
        <authorList>
            <person name="Yang Y."/>
        </authorList>
    </citation>
    <scope>NUCLEOTIDE SEQUENCE [LARGE SCALE GENOMIC DNA]</scope>
    <source>
        <strain evidence="4">BIT-B35</strain>
    </source>
</reference>
<dbReference type="InterPro" id="IPR011330">
    <property type="entry name" value="Glyco_hydro/deAcase_b/a-brl"/>
</dbReference>
<evidence type="ECO:0000256" key="2">
    <source>
        <dbReference type="SAM" id="SignalP"/>
    </source>
</evidence>
<gene>
    <name evidence="3" type="ORF">GJV78_04430</name>
</gene>
<comment type="caution">
    <text evidence="3">The sequence shown here is derived from an EMBL/GenBank/DDBJ whole genome shotgun (WGS) entry which is preliminary data.</text>
</comment>
<dbReference type="Pfam" id="PF04748">
    <property type="entry name" value="Polysacc_deac_2"/>
    <property type="match status" value="1"/>
</dbReference>
<dbReference type="CDD" id="cd10936">
    <property type="entry name" value="CE4_DAC2"/>
    <property type="match status" value="1"/>
</dbReference>
<organism evidence="3 4">
    <name type="scientific">Intestinirhabdus alba</name>
    <dbReference type="NCBI Taxonomy" id="2899544"/>
    <lineage>
        <taxon>Bacteria</taxon>
        <taxon>Pseudomonadati</taxon>
        <taxon>Pseudomonadota</taxon>
        <taxon>Gammaproteobacteria</taxon>
        <taxon>Enterobacterales</taxon>
        <taxon>Enterobacteriaceae</taxon>
        <taxon>Intestinirhabdus</taxon>
    </lineage>
</organism>
<evidence type="ECO:0000313" key="3">
    <source>
        <dbReference type="EMBL" id="MTH45521.1"/>
    </source>
</evidence>
<feature type="compositionally biased region" description="Polar residues" evidence="1">
    <location>
        <begin position="242"/>
        <end position="260"/>
    </location>
</feature>
<feature type="chain" id="PRO_5026916777" evidence="2">
    <location>
        <begin position="24"/>
        <end position="324"/>
    </location>
</feature>
<accession>A0A6L6IFH4</accession>
<dbReference type="GO" id="GO:0005975">
    <property type="term" value="P:carbohydrate metabolic process"/>
    <property type="evidence" value="ECO:0007669"/>
    <property type="project" value="InterPro"/>
</dbReference>
<dbReference type="Proteomes" id="UP000477739">
    <property type="component" value="Unassembled WGS sequence"/>
</dbReference>
<dbReference type="InterPro" id="IPR006837">
    <property type="entry name" value="Divergent_DAC"/>
</dbReference>
<dbReference type="PANTHER" id="PTHR30105:SF2">
    <property type="entry name" value="DIVERGENT POLYSACCHARIDE DEACETYLASE SUPERFAMILY"/>
    <property type="match status" value="1"/>
</dbReference>
<evidence type="ECO:0000313" key="4">
    <source>
        <dbReference type="Proteomes" id="UP000477739"/>
    </source>
</evidence>
<dbReference type="Gene3D" id="3.20.20.370">
    <property type="entry name" value="Glycoside hydrolase/deacetylase"/>
    <property type="match status" value="1"/>
</dbReference>
<name>A0A6L6IFH4_9ENTR</name>
<dbReference type="OrthoDB" id="9784811at2"/>
<dbReference type="RefSeq" id="WP_155107192.1">
    <property type="nucleotide sequence ID" value="NZ_WMJZ01000004.1"/>
</dbReference>
<dbReference type="EMBL" id="WMJZ01000004">
    <property type="protein sequence ID" value="MTH45521.1"/>
    <property type="molecule type" value="Genomic_DNA"/>
</dbReference>
<dbReference type="AlphaFoldDB" id="A0A6L6IFH4"/>
<keyword evidence="4" id="KW-1185">Reference proteome</keyword>
<protein>
    <submittedName>
        <fullName evidence="3">Divergent polysaccharide deacetylase family protein</fullName>
    </submittedName>
</protein>
<evidence type="ECO:0000256" key="1">
    <source>
        <dbReference type="SAM" id="MobiDB-lite"/>
    </source>
</evidence>
<dbReference type="PANTHER" id="PTHR30105">
    <property type="entry name" value="UNCHARACTERIZED YIBQ-RELATED"/>
    <property type="match status" value="1"/>
</dbReference>
<proteinExistence type="predicted"/>